<dbReference type="Pfam" id="PF07219">
    <property type="entry name" value="HemY_N"/>
    <property type="match status" value="1"/>
</dbReference>
<comment type="caution">
    <text evidence="13">The sequence shown here is derived from an EMBL/GenBank/DDBJ whole genome shotgun (WGS) entry which is preliminary data.</text>
</comment>
<keyword evidence="14" id="KW-1185">Reference proteome</keyword>
<evidence type="ECO:0000256" key="3">
    <source>
        <dbReference type="ARBA" id="ARBA00004744"/>
    </source>
</evidence>
<dbReference type="InterPro" id="IPR019734">
    <property type="entry name" value="TPR_rpt"/>
</dbReference>
<evidence type="ECO:0000256" key="5">
    <source>
        <dbReference type="ARBA" id="ARBA00022519"/>
    </source>
</evidence>
<feature type="repeat" description="TPR" evidence="10">
    <location>
        <begin position="361"/>
        <end position="394"/>
    </location>
</feature>
<dbReference type="PROSITE" id="PS50005">
    <property type="entry name" value="TPR"/>
    <property type="match status" value="1"/>
</dbReference>
<keyword evidence="4" id="KW-1003">Cell membrane</keyword>
<evidence type="ECO:0000256" key="7">
    <source>
        <dbReference type="ARBA" id="ARBA00022989"/>
    </source>
</evidence>
<comment type="function">
    <text evidence="1">Involved in a late step of protoheme IX synthesis.</text>
</comment>
<dbReference type="Pfam" id="PF13181">
    <property type="entry name" value="TPR_8"/>
    <property type="match status" value="1"/>
</dbReference>
<protein>
    <submittedName>
        <fullName evidence="13">Heme biosynthesis HemY N-terminal domain-containing protein</fullName>
    </submittedName>
</protein>
<name>A0ABV3TTB1_9GAMM</name>
<dbReference type="NCBIfam" id="TIGR00540">
    <property type="entry name" value="TPR_hemY_coli"/>
    <property type="match status" value="1"/>
</dbReference>
<evidence type="ECO:0000256" key="9">
    <source>
        <dbReference type="ARBA" id="ARBA00023244"/>
    </source>
</evidence>
<reference evidence="13 14" key="1">
    <citation type="journal article" date="2011" name="Int. J. Syst. Evol. Microbiol.">
        <title>Zhongshania antarctica gen. nov., sp. nov. and Zhongshania guokunii sp. nov., gammaproteobacteria respectively isolated from coastal attached (fast) ice and surface seawater of the Antarctic.</title>
        <authorList>
            <person name="Li H.J."/>
            <person name="Zhang X.Y."/>
            <person name="Chen C.X."/>
            <person name="Zhang Y.J."/>
            <person name="Gao Z.M."/>
            <person name="Yu Y."/>
            <person name="Chen X.L."/>
            <person name="Chen B."/>
            <person name="Zhang Y.Z."/>
        </authorList>
    </citation>
    <scope>NUCLEOTIDE SEQUENCE [LARGE SCALE GENOMIC DNA]</scope>
    <source>
        <strain evidence="13 14">R06B22</strain>
    </source>
</reference>
<dbReference type="InterPro" id="IPR011990">
    <property type="entry name" value="TPR-like_helical_dom_sf"/>
</dbReference>
<feature type="domain" description="HemY N-terminal" evidence="12">
    <location>
        <begin position="26"/>
        <end position="132"/>
    </location>
</feature>
<evidence type="ECO:0000256" key="1">
    <source>
        <dbReference type="ARBA" id="ARBA00002962"/>
    </source>
</evidence>
<evidence type="ECO:0000256" key="8">
    <source>
        <dbReference type="ARBA" id="ARBA00023136"/>
    </source>
</evidence>
<keyword evidence="6 11" id="KW-0812">Transmembrane</keyword>
<evidence type="ECO:0000256" key="11">
    <source>
        <dbReference type="SAM" id="Phobius"/>
    </source>
</evidence>
<evidence type="ECO:0000256" key="2">
    <source>
        <dbReference type="ARBA" id="ARBA00004429"/>
    </source>
</evidence>
<evidence type="ECO:0000313" key="14">
    <source>
        <dbReference type="Proteomes" id="UP001557484"/>
    </source>
</evidence>
<accession>A0ABV3TTB1</accession>
<evidence type="ECO:0000256" key="6">
    <source>
        <dbReference type="ARBA" id="ARBA00022692"/>
    </source>
</evidence>
<organism evidence="13 14">
    <name type="scientific">Zhongshania arctica</name>
    <dbReference type="NCBI Taxonomy" id="3238302"/>
    <lineage>
        <taxon>Bacteria</taxon>
        <taxon>Pseudomonadati</taxon>
        <taxon>Pseudomonadota</taxon>
        <taxon>Gammaproteobacteria</taxon>
        <taxon>Cellvibrionales</taxon>
        <taxon>Spongiibacteraceae</taxon>
        <taxon>Zhongshania</taxon>
    </lineage>
</organism>
<dbReference type="Gene3D" id="1.25.40.10">
    <property type="entry name" value="Tetratricopeptide repeat domain"/>
    <property type="match status" value="2"/>
</dbReference>
<evidence type="ECO:0000256" key="4">
    <source>
        <dbReference type="ARBA" id="ARBA00022475"/>
    </source>
</evidence>
<gene>
    <name evidence="13" type="ORF">AB4875_00800</name>
</gene>
<comment type="subcellular location">
    <subcellularLocation>
        <location evidence="2">Cell inner membrane</location>
        <topology evidence="2">Multi-pass membrane protein</topology>
    </subcellularLocation>
</comment>
<dbReference type="InterPro" id="IPR010817">
    <property type="entry name" value="HemY_N"/>
</dbReference>
<dbReference type="SUPFAM" id="SSF48452">
    <property type="entry name" value="TPR-like"/>
    <property type="match status" value="1"/>
</dbReference>
<keyword evidence="7 11" id="KW-1133">Transmembrane helix</keyword>
<sequence length="406" mass="45205">MKIFIAVLLTLIVAAGLAMAIEKDPGYILIAYGQTTVEMTMWVGLALLFVFLFLLIVLFLSLRRGAKVSQKIGSFWSDRQASRGRSHTTLGMIAFIEGNWEKSRRLLTDALKGSDAPLINYLLAARASHALGDAKASRHYLSLAEGTSAKASIAVALTQAQMQIDNGHLEEALATLTRARRNAERHPSVLSLLEKVYSGLRDWTSLLALLPDLRKHNILPVERIDILEREALMGQLEQSAMQSDVAVVQQWWKHVSRAWQHDADLVLAYCRTLLALGDQASAEKVLRQAIKQNWSSNLVLLYGYIAGTDLSRQLSVAESWLKDHGDDSALLLTLGRLSLRNELWGKAKEYFEQAYRRNASAELGFELGRLLSNLGEYNDAERYTREALQIQGQALPELPQPRVSGA</sequence>
<feature type="transmembrane region" description="Helical" evidence="11">
    <location>
        <begin position="39"/>
        <end position="62"/>
    </location>
</feature>
<dbReference type="RefSeq" id="WP_368374127.1">
    <property type="nucleotide sequence ID" value="NZ_JBFRYB010000001.1"/>
</dbReference>
<keyword evidence="5" id="KW-0997">Cell inner membrane</keyword>
<comment type="pathway">
    <text evidence="3">Porphyrin-containing compound metabolism; protoheme biosynthesis.</text>
</comment>
<evidence type="ECO:0000313" key="13">
    <source>
        <dbReference type="EMBL" id="MEX1663999.1"/>
    </source>
</evidence>
<keyword evidence="9" id="KW-0627">Porphyrin biosynthesis</keyword>
<proteinExistence type="predicted"/>
<keyword evidence="10" id="KW-0802">TPR repeat</keyword>
<keyword evidence="8 11" id="KW-0472">Membrane</keyword>
<dbReference type="EMBL" id="JBFRYB010000001">
    <property type="protein sequence ID" value="MEX1663999.1"/>
    <property type="molecule type" value="Genomic_DNA"/>
</dbReference>
<evidence type="ECO:0000259" key="12">
    <source>
        <dbReference type="Pfam" id="PF07219"/>
    </source>
</evidence>
<dbReference type="InterPro" id="IPR005254">
    <property type="entry name" value="Heme_biosyn_assoc_TPR_pro"/>
</dbReference>
<dbReference type="Proteomes" id="UP001557484">
    <property type="component" value="Unassembled WGS sequence"/>
</dbReference>
<evidence type="ECO:0000256" key="10">
    <source>
        <dbReference type="PROSITE-ProRule" id="PRU00339"/>
    </source>
</evidence>